<dbReference type="EMBL" id="JACHJL010000001">
    <property type="protein sequence ID" value="MBB5933127.1"/>
    <property type="molecule type" value="Genomic_DNA"/>
</dbReference>
<sequence length="127" mass="13849">MMADARLLGTRVVRDSHVYRDSLRRKCLLLDPVFPLFGQTIEAAGATPAYCPMGKTTGRLAPDPFASLMSRVLASTARAVRPICSDQSSSNSPCVRPAASPRIRISYATSRLLLPEEALNRMEKALT</sequence>
<dbReference type="AlphaFoldDB" id="A0A7W9Q5T9"/>
<organism evidence="1 2">
    <name type="scientific">Streptomyces zagrosensis</name>
    <dbReference type="NCBI Taxonomy" id="1042984"/>
    <lineage>
        <taxon>Bacteria</taxon>
        <taxon>Bacillati</taxon>
        <taxon>Actinomycetota</taxon>
        <taxon>Actinomycetes</taxon>
        <taxon>Kitasatosporales</taxon>
        <taxon>Streptomycetaceae</taxon>
        <taxon>Streptomyces</taxon>
    </lineage>
</organism>
<proteinExistence type="predicted"/>
<dbReference type="Proteomes" id="UP000588098">
    <property type="component" value="Unassembled WGS sequence"/>
</dbReference>
<name>A0A7W9Q5T9_9ACTN</name>
<comment type="caution">
    <text evidence="1">The sequence shown here is derived from an EMBL/GenBank/DDBJ whole genome shotgun (WGS) entry which is preliminary data.</text>
</comment>
<evidence type="ECO:0000313" key="1">
    <source>
        <dbReference type="EMBL" id="MBB5933127.1"/>
    </source>
</evidence>
<reference evidence="1 2" key="1">
    <citation type="submission" date="2020-08" db="EMBL/GenBank/DDBJ databases">
        <title>Genomic Encyclopedia of Type Strains, Phase III (KMG-III): the genomes of soil and plant-associated and newly described type strains.</title>
        <authorList>
            <person name="Whitman W."/>
        </authorList>
    </citation>
    <scope>NUCLEOTIDE SEQUENCE [LARGE SCALE GENOMIC DNA]</scope>
    <source>
        <strain evidence="1 2">CECT 8305</strain>
    </source>
</reference>
<gene>
    <name evidence="1" type="ORF">FHS42_000145</name>
</gene>
<protein>
    <submittedName>
        <fullName evidence="1">Uncharacterized protein</fullName>
    </submittedName>
</protein>
<accession>A0A7W9Q5T9</accession>
<evidence type="ECO:0000313" key="2">
    <source>
        <dbReference type="Proteomes" id="UP000588098"/>
    </source>
</evidence>
<keyword evidence="2" id="KW-1185">Reference proteome</keyword>